<keyword evidence="4 5" id="KW-0472">Membrane</keyword>
<gene>
    <name evidence="6" type="ORF">MAR_018216</name>
</gene>
<dbReference type="Pfam" id="PF00083">
    <property type="entry name" value="Sugar_tr"/>
    <property type="match status" value="1"/>
</dbReference>
<evidence type="ECO:0000313" key="7">
    <source>
        <dbReference type="Proteomes" id="UP001164746"/>
    </source>
</evidence>
<sequence>MKFDDITVLLGEFGKYQKILYFLVCLPAIFTGMQMMSSIFTLAIPDHRCALPGLGNDTYEVQGQWHKLLINQSIPWETGKDDEGSLVYSSCDRYVTNENTSYNAHYIPVNTSTAECDTFVFDQSTFKNTFITKTNLVCGNKLARANANMILMGGKLFGSIAIGAVMLSSFLHIGAAFGSAFAPNYGAFVIFRFIQGASNSGIFMSLFVIGVELVGPSNRVAAGIIIEFFWCTGLFLLCLVAYFVRTWNILLLVLACPTVLLVFYFWLIPESPRWLISRGKYEEAEKIIRKSAKVNKVELPEKVIDADSVEEGGKESILRMVTVPRLLIRTIIIYLNWVVVSMVYYGLGLNVGNLDGDIYTNFAINSAMEAAAYIVCLLLLNRVGRKALHCGTMILGGGACLCTIFTVLYADKSLYWITVVLSNIGKFGISAAFAIIYVWSAELFPTLARNSGMGSSSMMARVGGIISPYIADLGTFVEGDFGKALPLIIFGGLSVVAGFLSLFLPETNGQVLPETIEDAVNFGRQCSQYLFSYLRRTTPDSKKKDVASNQSSRKG</sequence>
<feature type="transmembrane region" description="Helical" evidence="5">
    <location>
        <begin position="415"/>
        <end position="439"/>
    </location>
</feature>
<dbReference type="SUPFAM" id="SSF103473">
    <property type="entry name" value="MFS general substrate transporter"/>
    <property type="match status" value="1"/>
</dbReference>
<feature type="transmembrane region" description="Helical" evidence="5">
    <location>
        <begin position="483"/>
        <end position="504"/>
    </location>
</feature>
<feature type="transmembrane region" description="Helical" evidence="5">
    <location>
        <begin position="451"/>
        <end position="471"/>
    </location>
</feature>
<evidence type="ECO:0000256" key="5">
    <source>
        <dbReference type="SAM" id="Phobius"/>
    </source>
</evidence>
<dbReference type="EMBL" id="CP111017">
    <property type="protein sequence ID" value="WAR08258.1"/>
    <property type="molecule type" value="Genomic_DNA"/>
</dbReference>
<evidence type="ECO:0000256" key="1">
    <source>
        <dbReference type="ARBA" id="ARBA00004141"/>
    </source>
</evidence>
<protein>
    <submittedName>
        <fullName evidence="6">ORCT-like protein</fullName>
    </submittedName>
</protein>
<feature type="transmembrane region" description="Helical" evidence="5">
    <location>
        <begin position="156"/>
        <end position="177"/>
    </location>
</feature>
<feature type="transmembrane region" description="Helical" evidence="5">
    <location>
        <begin position="221"/>
        <end position="243"/>
    </location>
</feature>
<dbReference type="Proteomes" id="UP001164746">
    <property type="component" value="Chromosome 6"/>
</dbReference>
<feature type="transmembrane region" description="Helical" evidence="5">
    <location>
        <begin position="249"/>
        <end position="268"/>
    </location>
</feature>
<organism evidence="6 7">
    <name type="scientific">Mya arenaria</name>
    <name type="common">Soft-shell clam</name>
    <dbReference type="NCBI Taxonomy" id="6604"/>
    <lineage>
        <taxon>Eukaryota</taxon>
        <taxon>Metazoa</taxon>
        <taxon>Spiralia</taxon>
        <taxon>Lophotrochozoa</taxon>
        <taxon>Mollusca</taxon>
        <taxon>Bivalvia</taxon>
        <taxon>Autobranchia</taxon>
        <taxon>Heteroconchia</taxon>
        <taxon>Euheterodonta</taxon>
        <taxon>Imparidentia</taxon>
        <taxon>Neoheterodontei</taxon>
        <taxon>Myida</taxon>
        <taxon>Myoidea</taxon>
        <taxon>Myidae</taxon>
        <taxon>Mya</taxon>
    </lineage>
</organism>
<keyword evidence="3 5" id="KW-1133">Transmembrane helix</keyword>
<keyword evidence="7" id="KW-1185">Reference proteome</keyword>
<feature type="transmembrane region" description="Helical" evidence="5">
    <location>
        <begin position="20"/>
        <end position="44"/>
    </location>
</feature>
<evidence type="ECO:0000256" key="4">
    <source>
        <dbReference type="ARBA" id="ARBA00023136"/>
    </source>
</evidence>
<dbReference type="InterPro" id="IPR005828">
    <property type="entry name" value="MFS_sugar_transport-like"/>
</dbReference>
<evidence type="ECO:0000256" key="3">
    <source>
        <dbReference type="ARBA" id="ARBA00022989"/>
    </source>
</evidence>
<dbReference type="Gene3D" id="1.20.1250.20">
    <property type="entry name" value="MFS general substrate transporter like domains"/>
    <property type="match status" value="1"/>
</dbReference>
<feature type="transmembrane region" description="Helical" evidence="5">
    <location>
        <begin position="189"/>
        <end position="209"/>
    </location>
</feature>
<feature type="transmembrane region" description="Helical" evidence="5">
    <location>
        <begin position="387"/>
        <end position="409"/>
    </location>
</feature>
<name>A0ABY7EHX6_MYAAR</name>
<accession>A0ABY7EHX6</accession>
<feature type="transmembrane region" description="Helical" evidence="5">
    <location>
        <begin position="326"/>
        <end position="347"/>
    </location>
</feature>
<reference evidence="6" key="1">
    <citation type="submission" date="2022-11" db="EMBL/GenBank/DDBJ databases">
        <title>Centuries of genome instability and evolution in soft-shell clam transmissible cancer (bioRxiv).</title>
        <authorList>
            <person name="Hart S.F.M."/>
            <person name="Yonemitsu M.A."/>
            <person name="Giersch R.M."/>
            <person name="Beal B.F."/>
            <person name="Arriagada G."/>
            <person name="Davis B.W."/>
            <person name="Ostrander E.A."/>
            <person name="Goff S.P."/>
            <person name="Metzger M.J."/>
        </authorList>
    </citation>
    <scope>NUCLEOTIDE SEQUENCE</scope>
    <source>
        <strain evidence="6">MELC-2E11</strain>
        <tissue evidence="6">Siphon/mantle</tissue>
    </source>
</reference>
<evidence type="ECO:0000256" key="2">
    <source>
        <dbReference type="ARBA" id="ARBA00022692"/>
    </source>
</evidence>
<dbReference type="CDD" id="cd17317">
    <property type="entry name" value="MFS_SLC22"/>
    <property type="match status" value="1"/>
</dbReference>
<dbReference type="InterPro" id="IPR036259">
    <property type="entry name" value="MFS_trans_sf"/>
</dbReference>
<proteinExistence type="predicted"/>
<dbReference type="PANTHER" id="PTHR24064">
    <property type="entry name" value="SOLUTE CARRIER FAMILY 22 MEMBER"/>
    <property type="match status" value="1"/>
</dbReference>
<keyword evidence="2 5" id="KW-0812">Transmembrane</keyword>
<evidence type="ECO:0000313" key="6">
    <source>
        <dbReference type="EMBL" id="WAR08258.1"/>
    </source>
</evidence>
<comment type="subcellular location">
    <subcellularLocation>
        <location evidence="1">Membrane</location>
        <topology evidence="1">Multi-pass membrane protein</topology>
    </subcellularLocation>
</comment>
<feature type="transmembrane region" description="Helical" evidence="5">
    <location>
        <begin position="359"/>
        <end position="380"/>
    </location>
</feature>